<dbReference type="SMART" id="SM00228">
    <property type="entry name" value="PDZ"/>
    <property type="match status" value="5"/>
</dbReference>
<feature type="compositionally biased region" description="Basic and acidic residues" evidence="1">
    <location>
        <begin position="317"/>
        <end position="345"/>
    </location>
</feature>
<feature type="compositionally biased region" description="Low complexity" evidence="1">
    <location>
        <begin position="723"/>
        <end position="734"/>
    </location>
</feature>
<dbReference type="Proteomes" id="UP000708208">
    <property type="component" value="Unassembled WGS sequence"/>
</dbReference>
<dbReference type="InterPro" id="IPR051342">
    <property type="entry name" value="PDZ_scaffold"/>
</dbReference>
<evidence type="ECO:0000259" key="2">
    <source>
        <dbReference type="PROSITE" id="PS50106"/>
    </source>
</evidence>
<reference evidence="3" key="1">
    <citation type="submission" date="2021-06" db="EMBL/GenBank/DDBJ databases">
        <authorList>
            <person name="Hodson N. C."/>
            <person name="Mongue J. A."/>
            <person name="Jaron S. K."/>
        </authorList>
    </citation>
    <scope>NUCLEOTIDE SEQUENCE</scope>
</reference>
<accession>A0A8J2LIQ0</accession>
<feature type="domain" description="PDZ" evidence="2">
    <location>
        <begin position="744"/>
        <end position="827"/>
    </location>
</feature>
<feature type="region of interest" description="Disordered" evidence="1">
    <location>
        <begin position="317"/>
        <end position="358"/>
    </location>
</feature>
<feature type="region of interest" description="Disordered" evidence="1">
    <location>
        <begin position="1"/>
        <end position="86"/>
    </location>
</feature>
<dbReference type="AlphaFoldDB" id="A0A8J2LIQ0"/>
<dbReference type="InterPro" id="IPR001478">
    <property type="entry name" value="PDZ"/>
</dbReference>
<evidence type="ECO:0000313" key="3">
    <source>
        <dbReference type="EMBL" id="CAG7833479.1"/>
    </source>
</evidence>
<organism evidence="3 4">
    <name type="scientific">Allacma fusca</name>
    <dbReference type="NCBI Taxonomy" id="39272"/>
    <lineage>
        <taxon>Eukaryota</taxon>
        <taxon>Metazoa</taxon>
        <taxon>Ecdysozoa</taxon>
        <taxon>Arthropoda</taxon>
        <taxon>Hexapoda</taxon>
        <taxon>Collembola</taxon>
        <taxon>Symphypleona</taxon>
        <taxon>Sminthuridae</taxon>
        <taxon>Allacma</taxon>
    </lineage>
</organism>
<dbReference type="FunFam" id="2.30.42.10:FF:000038">
    <property type="entry name" value="Multiple PDZ domain protein isoform X1"/>
    <property type="match status" value="1"/>
</dbReference>
<dbReference type="PROSITE" id="PS50106">
    <property type="entry name" value="PDZ"/>
    <property type="match status" value="5"/>
</dbReference>
<feature type="domain" description="PDZ" evidence="2">
    <location>
        <begin position="233"/>
        <end position="316"/>
    </location>
</feature>
<dbReference type="OrthoDB" id="438726at2759"/>
<feature type="domain" description="PDZ" evidence="2">
    <location>
        <begin position="501"/>
        <end position="584"/>
    </location>
</feature>
<sequence length="827" mass="87678">PGLPDEEKQEIQAKMKAAAEKSKQKAAESEESEHSSEEDDELGDDRELQGKTRTMAGVEIDRSSAGNARRTKEEMSEDTDTEDEFGYTTKKIQKRWGDYAQKVGTKEAPAKLIVADLERGGQGLGISLAGHRDRLKMAVFVCGINPAGVAYKTHQLEVGDEILEVNGKVLYGRSHLNASALIKGLPQNHVKIVALRKLEGETDLSVKPITQFPVTLKAEKPEDKYANYKGLRVVTLKKGGGGLGIMIMEGRHAELGQGIFVSDIQEGSVAEVAGLFVGDMILAVNGEDMVGIDYEHAAQTLKQTEGNVVIVVCNAAKGDDPNNKEKPAGEKKPEVVVKLEPEKPKLPPKPSKIPSPSKLAHVISPRKIIVTPPPSSTGATSSTSITILSTNAPVPPSALNTENSHVGDGGSPASTSPTSPTLSGQMTPSSATSVSTTVHVPISSSTVKPPTPSPKLTTTSSPLSISPSSSTSKMALYLKNRSEEPPADPATCQINPGKETTIEINKDKMGLGLSIVGGSDTLLGSIIIHEVYPDGAAAKDGRLKPGDQLLSVNNEDFQNITHNKALAALRQTPTKVKMVVFRDDAVAKEDDLYDITDVELVKKSGKGLGLSIVGRKNGPGVFISDVVPGGTAEADGRLMKGDQIISVNGKDLKNATQEEAASVLKTAMGHIQMKVGRLKVNRRSTASTPTTLPPTPTSETGDLDLRLDENEEEMTGSRELQLSRNSSRASSPPSITGSPPQLRTVILERGPDGLGFSIVGGYGSPHGNLPIYVKTVFEKGAAAREGSLKRGDQILAVDGHSLEGLRHHEAVSILKNAKGNVTLTILS</sequence>
<feature type="non-terminal residue" evidence="3">
    <location>
        <position position="1"/>
    </location>
</feature>
<keyword evidence="4" id="KW-1185">Reference proteome</keyword>
<name>A0A8J2LIQ0_9HEXA</name>
<protein>
    <recommendedName>
        <fullName evidence="2">PDZ domain-containing protein</fullName>
    </recommendedName>
</protein>
<dbReference type="Pfam" id="PF00595">
    <property type="entry name" value="PDZ"/>
    <property type="match status" value="5"/>
</dbReference>
<feature type="compositionally biased region" description="Low complexity" evidence="1">
    <location>
        <begin position="411"/>
        <end position="469"/>
    </location>
</feature>
<evidence type="ECO:0000256" key="1">
    <source>
        <dbReference type="SAM" id="MobiDB-lite"/>
    </source>
</evidence>
<dbReference type="CDD" id="cd06673">
    <property type="entry name" value="PDZ10_MUPP1-PDZ8_PATJ-like"/>
    <property type="match status" value="1"/>
</dbReference>
<feature type="compositionally biased region" description="Basic and acidic residues" evidence="1">
    <location>
        <begin position="1"/>
        <end position="35"/>
    </location>
</feature>
<dbReference type="PANTHER" id="PTHR19964">
    <property type="entry name" value="MULTIPLE PDZ DOMAIN PROTEIN"/>
    <property type="match status" value="1"/>
</dbReference>
<dbReference type="CDD" id="cd06676">
    <property type="entry name" value="PDZ13_MUPP1-like"/>
    <property type="match status" value="1"/>
</dbReference>
<feature type="region of interest" description="Disordered" evidence="1">
    <location>
        <begin position="388"/>
        <end position="469"/>
    </location>
</feature>
<gene>
    <name evidence="3" type="ORF">AFUS01_LOCUS43094</name>
</gene>
<dbReference type="CDD" id="cd06674">
    <property type="entry name" value="PDZ11_MUPP1-PDZ9_PATJ-like"/>
    <property type="match status" value="1"/>
</dbReference>
<dbReference type="PANTHER" id="PTHR19964:SF84">
    <property type="entry name" value="LIGAND OF NUMB PROTEIN X 2-LIKE ISOFORM X1"/>
    <property type="match status" value="1"/>
</dbReference>
<feature type="region of interest" description="Disordered" evidence="1">
    <location>
        <begin position="680"/>
        <end position="741"/>
    </location>
</feature>
<comment type="caution">
    <text evidence="3">The sequence shown here is derived from an EMBL/GenBank/DDBJ whole genome shotgun (WGS) entry which is preliminary data.</text>
</comment>
<feature type="domain" description="PDZ" evidence="2">
    <location>
        <begin position="597"/>
        <end position="679"/>
    </location>
</feature>
<feature type="domain" description="PDZ" evidence="2">
    <location>
        <begin position="114"/>
        <end position="183"/>
    </location>
</feature>
<evidence type="ECO:0000313" key="4">
    <source>
        <dbReference type="Proteomes" id="UP000708208"/>
    </source>
</evidence>
<proteinExistence type="predicted"/>
<feature type="compositionally biased region" description="Acidic residues" evidence="1">
    <location>
        <begin position="75"/>
        <end position="85"/>
    </location>
</feature>
<dbReference type="EMBL" id="CAJVCH010569895">
    <property type="protein sequence ID" value="CAG7833479.1"/>
    <property type="molecule type" value="Genomic_DNA"/>
</dbReference>